<dbReference type="STRING" id="1186196.SAMN04489841_3888"/>
<keyword evidence="5" id="KW-0328">Glycosyltransferase</keyword>
<dbReference type="SUPFAM" id="SSF53271">
    <property type="entry name" value="PRTase-like"/>
    <property type="match status" value="1"/>
</dbReference>
<dbReference type="InterPro" id="IPR000836">
    <property type="entry name" value="PRTase_dom"/>
</dbReference>
<gene>
    <name evidence="5" type="ORF">SAMN04489841_3888</name>
</gene>
<proteinExistence type="predicted"/>
<dbReference type="GO" id="GO:0016757">
    <property type="term" value="F:glycosyltransferase activity"/>
    <property type="evidence" value="ECO:0007669"/>
    <property type="project" value="UniProtKB-KW"/>
</dbReference>
<dbReference type="Proteomes" id="UP000199114">
    <property type="component" value="Unassembled WGS sequence"/>
</dbReference>
<evidence type="ECO:0000313" key="5">
    <source>
        <dbReference type="EMBL" id="SER44125.1"/>
    </source>
</evidence>
<dbReference type="CDD" id="cd06223">
    <property type="entry name" value="PRTases_typeI"/>
    <property type="match status" value="1"/>
</dbReference>
<evidence type="ECO:0000259" key="4">
    <source>
        <dbReference type="Pfam" id="PF00156"/>
    </source>
</evidence>
<dbReference type="AlphaFoldDB" id="A0A1H9P8A1"/>
<evidence type="ECO:0000256" key="1">
    <source>
        <dbReference type="ARBA" id="ARBA00022679"/>
    </source>
</evidence>
<keyword evidence="1 5" id="KW-0808">Transferase</keyword>
<dbReference type="Gene3D" id="3.40.50.2020">
    <property type="match status" value="1"/>
</dbReference>
<accession>A0A1H9P8A1</accession>
<evidence type="ECO:0000256" key="3">
    <source>
        <dbReference type="SAM" id="MobiDB-lite"/>
    </source>
</evidence>
<feature type="region of interest" description="Disordered" evidence="3">
    <location>
        <begin position="97"/>
        <end position="121"/>
    </location>
</feature>
<dbReference type="RefSeq" id="WP_090620653.1">
    <property type="nucleotide sequence ID" value="NZ_FOFD01000005.1"/>
</dbReference>
<feature type="domain" description="Phosphoribosyltransferase" evidence="4">
    <location>
        <begin position="15"/>
        <end position="189"/>
    </location>
</feature>
<protein>
    <submittedName>
        <fullName evidence="5">Predicted phosphoribosyltransferase</fullName>
    </submittedName>
</protein>
<keyword evidence="2" id="KW-0315">Glutamine amidotransferase</keyword>
<organism evidence="5 6">
    <name type="scientific">Natrinema salaciae</name>
    <dbReference type="NCBI Taxonomy" id="1186196"/>
    <lineage>
        <taxon>Archaea</taxon>
        <taxon>Methanobacteriati</taxon>
        <taxon>Methanobacteriota</taxon>
        <taxon>Stenosarchaea group</taxon>
        <taxon>Halobacteria</taxon>
        <taxon>Halobacteriales</taxon>
        <taxon>Natrialbaceae</taxon>
        <taxon>Natrinema</taxon>
    </lineage>
</organism>
<sequence>MEGTRRFSDRTDAGERLATALRERAVDADVVLAVPRGGLPLGRAIADALDVPLDVVVAKKIGAPGNPEYAVGAVASDGSVWRNEGALDRTDSDEEYFQRKREEEAENARRKADRYRGGRPSPDLTGKTVVVVDDGIATGSTVRACLKRLRGTAAAEIVLAVPVGPPDTIAEVEAAADEVVCLATPRSFFGVGQFYDDFGQVSDEEAMTYVEQ</sequence>
<evidence type="ECO:0000313" key="6">
    <source>
        <dbReference type="Proteomes" id="UP000199114"/>
    </source>
</evidence>
<keyword evidence="6" id="KW-1185">Reference proteome</keyword>
<dbReference type="InterPro" id="IPR029057">
    <property type="entry name" value="PRTase-like"/>
</dbReference>
<reference evidence="6" key="1">
    <citation type="submission" date="2016-10" db="EMBL/GenBank/DDBJ databases">
        <authorList>
            <person name="Varghese N."/>
            <person name="Submissions S."/>
        </authorList>
    </citation>
    <scope>NUCLEOTIDE SEQUENCE [LARGE SCALE GENOMIC DNA]</scope>
    <source>
        <strain evidence="6">DSM 25055</strain>
    </source>
</reference>
<dbReference type="EMBL" id="FOFD01000005">
    <property type="protein sequence ID" value="SER44125.1"/>
    <property type="molecule type" value="Genomic_DNA"/>
</dbReference>
<name>A0A1H9P8A1_9EURY</name>
<evidence type="ECO:0000256" key="2">
    <source>
        <dbReference type="ARBA" id="ARBA00022962"/>
    </source>
</evidence>
<dbReference type="OrthoDB" id="56536at2157"/>
<dbReference type="Gene3D" id="3.30.1310.20">
    <property type="entry name" value="PRTase-like"/>
    <property type="match status" value="1"/>
</dbReference>
<feature type="compositionally biased region" description="Basic and acidic residues" evidence="3">
    <location>
        <begin position="97"/>
        <end position="116"/>
    </location>
</feature>
<dbReference type="Pfam" id="PF00156">
    <property type="entry name" value="Pribosyltran"/>
    <property type="match status" value="1"/>
</dbReference>
<dbReference type="PANTHER" id="PTHR11907">
    <property type="entry name" value="AMIDOPHOSPHORIBOSYLTRANSFERASE"/>
    <property type="match status" value="1"/>
</dbReference>